<reference evidence="2 3" key="1">
    <citation type="submission" date="2024-01" db="EMBL/GenBank/DDBJ databases">
        <title>New evidence supports the origin of RcGTA from prophage.</title>
        <authorList>
            <person name="Xu Y."/>
            <person name="Liu B."/>
            <person name="Chen F."/>
        </authorList>
    </citation>
    <scope>NUCLEOTIDE SEQUENCE [LARGE SCALE GENOMIC DNA]</scope>
    <source>
        <strain evidence="2 3">CBW1107-2</strain>
    </source>
</reference>
<dbReference type="EMBL" id="JAZHFV010000004">
    <property type="protein sequence ID" value="MEX4008395.1"/>
    <property type="molecule type" value="Genomic_DNA"/>
</dbReference>
<dbReference type="Proteomes" id="UP001559025">
    <property type="component" value="Unassembled WGS sequence"/>
</dbReference>
<feature type="transmembrane region" description="Helical" evidence="1">
    <location>
        <begin position="120"/>
        <end position="138"/>
    </location>
</feature>
<accession>A0ABV3WUN8</accession>
<organism evidence="2 3">
    <name type="scientific">Neoaquamicrobium sediminum</name>
    <dbReference type="NCBI Taxonomy" id="1849104"/>
    <lineage>
        <taxon>Bacteria</taxon>
        <taxon>Pseudomonadati</taxon>
        <taxon>Pseudomonadota</taxon>
        <taxon>Alphaproteobacteria</taxon>
        <taxon>Hyphomicrobiales</taxon>
        <taxon>Phyllobacteriaceae</taxon>
        <taxon>Neoaquamicrobium</taxon>
    </lineage>
</organism>
<gene>
    <name evidence="2" type="ORF">V1479_13855</name>
</gene>
<evidence type="ECO:0000256" key="1">
    <source>
        <dbReference type="SAM" id="Phobius"/>
    </source>
</evidence>
<keyword evidence="1" id="KW-0472">Membrane</keyword>
<protein>
    <submittedName>
        <fullName evidence="2">Uncharacterized protein</fullName>
    </submittedName>
</protein>
<keyword evidence="3" id="KW-1185">Reference proteome</keyword>
<evidence type="ECO:0000313" key="2">
    <source>
        <dbReference type="EMBL" id="MEX4008395.1"/>
    </source>
</evidence>
<proteinExistence type="predicted"/>
<name>A0ABV3WUN8_9HYPH</name>
<feature type="transmembrane region" description="Helical" evidence="1">
    <location>
        <begin position="21"/>
        <end position="42"/>
    </location>
</feature>
<evidence type="ECO:0000313" key="3">
    <source>
        <dbReference type="Proteomes" id="UP001559025"/>
    </source>
</evidence>
<keyword evidence="1" id="KW-0812">Transmembrane</keyword>
<sequence>MPEAENKQSIALLNLKISIAYVLAFIASALIYKLVAVSVLYIKYGVLYFEFRSFSEISIPAICCSIYSIKLRKRPELPAGNLLSLISGSIAVLCSSYFMIHVFDIGVGAESFLGGTQITASAISAAVFVTMSLVFWIVPAERQQ</sequence>
<keyword evidence="1" id="KW-1133">Transmembrane helix</keyword>
<dbReference type="RefSeq" id="WP_368803403.1">
    <property type="nucleotide sequence ID" value="NZ_JAZHFV010000004.1"/>
</dbReference>
<feature type="transmembrane region" description="Helical" evidence="1">
    <location>
        <begin position="81"/>
        <end position="100"/>
    </location>
</feature>
<comment type="caution">
    <text evidence="2">The sequence shown here is derived from an EMBL/GenBank/DDBJ whole genome shotgun (WGS) entry which is preliminary data.</text>
</comment>